<sequence length="62" mass="7466">MHFSQKSIEMLAERDYTFWKIKQSSTIKNHFYNLPNCSLDRKSHPFAKVKIYRTGQQENTEL</sequence>
<name>A0A0V0GV75_SOLCH</name>
<dbReference type="AlphaFoldDB" id="A0A0V0GV75"/>
<organism evidence="1">
    <name type="scientific">Solanum chacoense</name>
    <name type="common">Chaco potato</name>
    <dbReference type="NCBI Taxonomy" id="4108"/>
    <lineage>
        <taxon>Eukaryota</taxon>
        <taxon>Viridiplantae</taxon>
        <taxon>Streptophyta</taxon>
        <taxon>Embryophyta</taxon>
        <taxon>Tracheophyta</taxon>
        <taxon>Spermatophyta</taxon>
        <taxon>Magnoliopsida</taxon>
        <taxon>eudicotyledons</taxon>
        <taxon>Gunneridae</taxon>
        <taxon>Pentapetalae</taxon>
        <taxon>asterids</taxon>
        <taxon>lamiids</taxon>
        <taxon>Solanales</taxon>
        <taxon>Solanaceae</taxon>
        <taxon>Solanoideae</taxon>
        <taxon>Solaneae</taxon>
        <taxon>Solanum</taxon>
    </lineage>
</organism>
<reference evidence="1" key="1">
    <citation type="submission" date="2015-12" db="EMBL/GenBank/DDBJ databases">
        <title>Gene expression during late stages of embryo sac development: a critical building block for successful pollen-pistil interactions.</title>
        <authorList>
            <person name="Liu Y."/>
            <person name="Joly V."/>
            <person name="Sabar M."/>
            <person name="Matton D.P."/>
        </authorList>
    </citation>
    <scope>NUCLEOTIDE SEQUENCE</scope>
</reference>
<proteinExistence type="predicted"/>
<accession>A0A0V0GV75</accession>
<dbReference type="EMBL" id="GEDG01030640">
    <property type="protein sequence ID" value="JAP11818.1"/>
    <property type="molecule type" value="Transcribed_RNA"/>
</dbReference>
<protein>
    <submittedName>
        <fullName evidence="1">Putative ovule protein</fullName>
    </submittedName>
</protein>
<evidence type="ECO:0000313" key="1">
    <source>
        <dbReference type="EMBL" id="JAP11818.1"/>
    </source>
</evidence>